<keyword evidence="5" id="KW-1185">Reference proteome</keyword>
<dbReference type="RefSeq" id="WP_110375837.1">
    <property type="nucleotide sequence ID" value="NZ_CAKNFM010000006.1"/>
</dbReference>
<dbReference type="EMBL" id="QJJK01000007">
    <property type="protein sequence ID" value="PXW57235.1"/>
    <property type="molecule type" value="Genomic_DNA"/>
</dbReference>
<dbReference type="OrthoDB" id="9807264at2"/>
<proteinExistence type="inferred from homology"/>
<dbReference type="PANTHER" id="PTHR12469">
    <property type="entry name" value="PROTEIN EMI5 HOMOLOG, MITOCHONDRIAL"/>
    <property type="match status" value="1"/>
</dbReference>
<evidence type="ECO:0000256" key="1">
    <source>
        <dbReference type="ARBA" id="ARBA00008571"/>
    </source>
</evidence>
<dbReference type="InterPro" id="IPR036714">
    <property type="entry name" value="SDH_sf"/>
</dbReference>
<reference evidence="4 5" key="1">
    <citation type="submission" date="2018-05" db="EMBL/GenBank/DDBJ databases">
        <title>Genomic Encyclopedia of Type Strains, Phase IV (KMG-IV): sequencing the most valuable type-strain genomes for metagenomic binning, comparative biology and taxonomic classification.</title>
        <authorList>
            <person name="Goeker M."/>
        </authorList>
    </citation>
    <scope>NUCLEOTIDE SEQUENCE [LARGE SCALE GENOMIC DNA]</scope>
    <source>
        <strain evidence="4 5">DSM 6462</strain>
    </source>
</reference>
<organism evidence="4 5">
    <name type="scientific">Chelatococcus asaccharovorans</name>
    <dbReference type="NCBI Taxonomy" id="28210"/>
    <lineage>
        <taxon>Bacteria</taxon>
        <taxon>Pseudomonadati</taxon>
        <taxon>Pseudomonadota</taxon>
        <taxon>Alphaproteobacteria</taxon>
        <taxon>Hyphomicrobiales</taxon>
        <taxon>Chelatococcaceae</taxon>
        <taxon>Chelatococcus</taxon>
    </lineage>
</organism>
<evidence type="ECO:0000313" key="4">
    <source>
        <dbReference type="EMBL" id="PXW57235.1"/>
    </source>
</evidence>
<dbReference type="Pfam" id="PF03937">
    <property type="entry name" value="Sdh5"/>
    <property type="match status" value="1"/>
</dbReference>
<evidence type="ECO:0000256" key="2">
    <source>
        <dbReference type="ARBA" id="ARBA00019418"/>
    </source>
</evidence>
<protein>
    <recommendedName>
        <fullName evidence="2">FAD assembly factor SdhE</fullName>
    </recommendedName>
</protein>
<name>A0A2V3U3D4_9HYPH</name>
<dbReference type="SUPFAM" id="SSF109910">
    <property type="entry name" value="YgfY-like"/>
    <property type="match status" value="1"/>
</dbReference>
<dbReference type="Gene3D" id="1.10.150.250">
    <property type="entry name" value="Flavinator of succinate dehydrogenase"/>
    <property type="match status" value="1"/>
</dbReference>
<dbReference type="InterPro" id="IPR005631">
    <property type="entry name" value="SDH"/>
</dbReference>
<dbReference type="Proteomes" id="UP000248021">
    <property type="component" value="Unassembled WGS sequence"/>
</dbReference>
<comment type="similarity">
    <text evidence="1">Belongs to the SdhE FAD assembly factor family.</text>
</comment>
<accession>A0A2V3U3D4</accession>
<keyword evidence="3" id="KW-0143">Chaperone</keyword>
<evidence type="ECO:0000313" key="5">
    <source>
        <dbReference type="Proteomes" id="UP000248021"/>
    </source>
</evidence>
<dbReference type="GO" id="GO:0006099">
    <property type="term" value="P:tricarboxylic acid cycle"/>
    <property type="evidence" value="ECO:0007669"/>
    <property type="project" value="TreeGrafter"/>
</dbReference>
<dbReference type="PANTHER" id="PTHR12469:SF2">
    <property type="entry name" value="SUCCINATE DEHYDROGENASE ASSEMBLY FACTOR 2, MITOCHONDRIAL"/>
    <property type="match status" value="1"/>
</dbReference>
<gene>
    <name evidence="4" type="ORF">C7450_107276</name>
</gene>
<comment type="caution">
    <text evidence="4">The sequence shown here is derived from an EMBL/GenBank/DDBJ whole genome shotgun (WGS) entry which is preliminary data.</text>
</comment>
<evidence type="ECO:0000256" key="3">
    <source>
        <dbReference type="ARBA" id="ARBA00023186"/>
    </source>
</evidence>
<sequence length="91" mass="10735">MDMESDAHTVRLRRLKFRAWHRGIREMDLIFGRFADARLAELDEADLAAFEVLLDEQDKDVFSWYCGEVPLPPEHDTPFFAKLRAFPVHQM</sequence>
<dbReference type="AlphaFoldDB" id="A0A2V3U3D4"/>